<gene>
    <name evidence="2" type="ORF">M23134_04495</name>
</gene>
<keyword evidence="3" id="KW-1185">Reference proteome</keyword>
<evidence type="ECO:0000256" key="1">
    <source>
        <dbReference type="SAM" id="MobiDB-lite"/>
    </source>
</evidence>
<organism evidence="2 3">
    <name type="scientific">Microscilla marina ATCC 23134</name>
    <dbReference type="NCBI Taxonomy" id="313606"/>
    <lineage>
        <taxon>Bacteria</taxon>
        <taxon>Pseudomonadati</taxon>
        <taxon>Bacteroidota</taxon>
        <taxon>Cytophagia</taxon>
        <taxon>Cytophagales</taxon>
        <taxon>Microscillaceae</taxon>
        <taxon>Microscilla</taxon>
    </lineage>
</organism>
<accession>A1ZW77</accession>
<feature type="compositionally biased region" description="Low complexity" evidence="1">
    <location>
        <begin position="116"/>
        <end position="136"/>
    </location>
</feature>
<dbReference type="AlphaFoldDB" id="A1ZW77"/>
<evidence type="ECO:0000313" key="2">
    <source>
        <dbReference type="EMBL" id="EAY25315.1"/>
    </source>
</evidence>
<comment type="caution">
    <text evidence="2">The sequence shown here is derived from an EMBL/GenBank/DDBJ whole genome shotgun (WGS) entry which is preliminary data.</text>
</comment>
<sequence length="183" mass="19614">MSEELLGADITQPLPGEVVVNNTKDAVKAAEEQGKITQQDTQVLQKTKLEAKDVKVDPVVQNPTLSPELQKLIAGLPKGKELEFGEQPDLDQKKNVEEIKQEAAGVVSTEAKKTQATDTSQSTTTTDTKQGSQGSTKEGQIGPFAGPMERLGYLTGTMKKAVSEWWTKNKVTVIIGLVAGIAP</sequence>
<dbReference type="Proteomes" id="UP000004095">
    <property type="component" value="Unassembled WGS sequence"/>
</dbReference>
<evidence type="ECO:0000313" key="3">
    <source>
        <dbReference type="Proteomes" id="UP000004095"/>
    </source>
</evidence>
<dbReference type="OrthoDB" id="974473at2"/>
<protein>
    <submittedName>
        <fullName evidence="2">Uncharacterized protein</fullName>
    </submittedName>
</protein>
<name>A1ZW77_MICM2</name>
<dbReference type="RefSeq" id="WP_002702953.1">
    <property type="nucleotide sequence ID" value="NZ_AAWS01000050.1"/>
</dbReference>
<reference evidence="2 3" key="1">
    <citation type="submission" date="2007-01" db="EMBL/GenBank/DDBJ databases">
        <authorList>
            <person name="Haygood M."/>
            <person name="Podell S."/>
            <person name="Anderson C."/>
            <person name="Hopkinson B."/>
            <person name="Roe K."/>
            <person name="Barbeau K."/>
            <person name="Gaasterland T."/>
            <person name="Ferriera S."/>
            <person name="Johnson J."/>
            <person name="Kravitz S."/>
            <person name="Beeson K."/>
            <person name="Sutton G."/>
            <person name="Rogers Y.-H."/>
            <person name="Friedman R."/>
            <person name="Frazier M."/>
            <person name="Venter J.C."/>
        </authorList>
    </citation>
    <scope>NUCLEOTIDE SEQUENCE [LARGE SCALE GENOMIC DNA]</scope>
    <source>
        <strain evidence="2 3">ATCC 23134</strain>
    </source>
</reference>
<proteinExistence type="predicted"/>
<dbReference type="EMBL" id="AAWS01000050">
    <property type="protein sequence ID" value="EAY25315.1"/>
    <property type="molecule type" value="Genomic_DNA"/>
</dbReference>
<feature type="region of interest" description="Disordered" evidence="1">
    <location>
        <begin position="104"/>
        <end position="146"/>
    </location>
</feature>